<feature type="chain" id="PRO_5020458999" description="Secreted peptide" evidence="1">
    <location>
        <begin position="19"/>
        <end position="106"/>
    </location>
</feature>
<evidence type="ECO:0008006" key="4">
    <source>
        <dbReference type="Google" id="ProtNLM"/>
    </source>
</evidence>
<sequence length="106" mass="11855">MVVLCLSFCFHTLAVVSTSLSTRCIAVISVCLSHFFPLSFSSRHCIDCFFDRSSCVSPTCFVLGIHSSSRSFFFLSFLFSSLSSSCSARFYPALLFFLPGRPLCRY</sequence>
<gene>
    <name evidence="2" type="ORF">K435DRAFT_158093</name>
</gene>
<protein>
    <recommendedName>
        <fullName evidence="4">Secreted peptide</fullName>
    </recommendedName>
</protein>
<proteinExistence type="predicted"/>
<dbReference type="Proteomes" id="UP000297245">
    <property type="component" value="Unassembled WGS sequence"/>
</dbReference>
<keyword evidence="1" id="KW-0732">Signal</keyword>
<accession>A0A4S8KLN8</accession>
<evidence type="ECO:0000313" key="3">
    <source>
        <dbReference type="Proteomes" id="UP000297245"/>
    </source>
</evidence>
<evidence type="ECO:0000313" key="2">
    <source>
        <dbReference type="EMBL" id="THU76432.1"/>
    </source>
</evidence>
<name>A0A4S8KLN8_DENBC</name>
<reference evidence="2 3" key="1">
    <citation type="journal article" date="2019" name="Nat. Ecol. Evol.">
        <title>Megaphylogeny resolves global patterns of mushroom evolution.</title>
        <authorList>
            <person name="Varga T."/>
            <person name="Krizsan K."/>
            <person name="Foldi C."/>
            <person name="Dima B."/>
            <person name="Sanchez-Garcia M."/>
            <person name="Sanchez-Ramirez S."/>
            <person name="Szollosi G.J."/>
            <person name="Szarkandi J.G."/>
            <person name="Papp V."/>
            <person name="Albert L."/>
            <person name="Andreopoulos W."/>
            <person name="Angelini C."/>
            <person name="Antonin V."/>
            <person name="Barry K.W."/>
            <person name="Bougher N.L."/>
            <person name="Buchanan P."/>
            <person name="Buyck B."/>
            <person name="Bense V."/>
            <person name="Catcheside P."/>
            <person name="Chovatia M."/>
            <person name="Cooper J."/>
            <person name="Damon W."/>
            <person name="Desjardin D."/>
            <person name="Finy P."/>
            <person name="Geml J."/>
            <person name="Haridas S."/>
            <person name="Hughes K."/>
            <person name="Justo A."/>
            <person name="Karasinski D."/>
            <person name="Kautmanova I."/>
            <person name="Kiss B."/>
            <person name="Kocsube S."/>
            <person name="Kotiranta H."/>
            <person name="LaButti K.M."/>
            <person name="Lechner B.E."/>
            <person name="Liimatainen K."/>
            <person name="Lipzen A."/>
            <person name="Lukacs Z."/>
            <person name="Mihaltcheva S."/>
            <person name="Morgado L.N."/>
            <person name="Niskanen T."/>
            <person name="Noordeloos M.E."/>
            <person name="Ohm R.A."/>
            <person name="Ortiz-Santana B."/>
            <person name="Ovrebo C."/>
            <person name="Racz N."/>
            <person name="Riley R."/>
            <person name="Savchenko A."/>
            <person name="Shiryaev A."/>
            <person name="Soop K."/>
            <person name="Spirin V."/>
            <person name="Szebenyi C."/>
            <person name="Tomsovsky M."/>
            <person name="Tulloss R.E."/>
            <person name="Uehling J."/>
            <person name="Grigoriev I.V."/>
            <person name="Vagvolgyi C."/>
            <person name="Papp T."/>
            <person name="Martin F.M."/>
            <person name="Miettinen O."/>
            <person name="Hibbett D.S."/>
            <person name="Nagy L.G."/>
        </authorList>
    </citation>
    <scope>NUCLEOTIDE SEQUENCE [LARGE SCALE GENOMIC DNA]</scope>
    <source>
        <strain evidence="2 3">CBS 962.96</strain>
    </source>
</reference>
<dbReference type="AlphaFoldDB" id="A0A4S8KLN8"/>
<keyword evidence="3" id="KW-1185">Reference proteome</keyword>
<organism evidence="2 3">
    <name type="scientific">Dendrothele bispora (strain CBS 962.96)</name>
    <dbReference type="NCBI Taxonomy" id="1314807"/>
    <lineage>
        <taxon>Eukaryota</taxon>
        <taxon>Fungi</taxon>
        <taxon>Dikarya</taxon>
        <taxon>Basidiomycota</taxon>
        <taxon>Agaricomycotina</taxon>
        <taxon>Agaricomycetes</taxon>
        <taxon>Agaricomycetidae</taxon>
        <taxon>Agaricales</taxon>
        <taxon>Agaricales incertae sedis</taxon>
        <taxon>Dendrothele</taxon>
    </lineage>
</organism>
<dbReference type="EMBL" id="ML180925">
    <property type="protein sequence ID" value="THU76432.1"/>
    <property type="molecule type" value="Genomic_DNA"/>
</dbReference>
<feature type="signal peptide" evidence="1">
    <location>
        <begin position="1"/>
        <end position="18"/>
    </location>
</feature>
<evidence type="ECO:0000256" key="1">
    <source>
        <dbReference type="SAM" id="SignalP"/>
    </source>
</evidence>